<sequence length="54" mass="6616">MLFAKIHEMIKLPVSIIILGFLPRCCALKKRLYIFSIWRQYEKYHTTRYDEKPL</sequence>
<proteinExistence type="predicted"/>
<name>A0A081D8G5_NONUL</name>
<reference evidence="1 2" key="1">
    <citation type="journal article" date="2014" name="Genome Announc.">
        <title>Draft Genome Sequences of Marine Flavobacterium Nonlabens Strains NR17, NR24, NR27, NR32, NR33, and Ara13.</title>
        <authorList>
            <person name="Nakanishi M."/>
            <person name="Meirelles P."/>
            <person name="Suzuki R."/>
            <person name="Takatani N."/>
            <person name="Mino S."/>
            <person name="Suda W."/>
            <person name="Oshima K."/>
            <person name="Hattori M."/>
            <person name="Ohkuma M."/>
            <person name="Hosokawa M."/>
            <person name="Miyashita K."/>
            <person name="Thompson F.L."/>
            <person name="Niwa A."/>
            <person name="Sawabe T."/>
            <person name="Sawabe T."/>
        </authorList>
    </citation>
    <scope>NUCLEOTIDE SEQUENCE [LARGE SCALE GENOMIC DNA]</scope>
    <source>
        <strain evidence="2">JCM19296</strain>
    </source>
</reference>
<gene>
    <name evidence="1" type="ORF">JCM19296_789</name>
</gene>
<comment type="caution">
    <text evidence="1">The sequence shown here is derived from an EMBL/GenBank/DDBJ whole genome shotgun (WGS) entry which is preliminary data.</text>
</comment>
<dbReference type="EMBL" id="BBLG01000001">
    <property type="protein sequence ID" value="GAK75211.1"/>
    <property type="molecule type" value="Genomic_DNA"/>
</dbReference>
<dbReference type="AlphaFoldDB" id="A0A081D8G5"/>
<organism evidence="1 2">
    <name type="scientific">Nonlabens ulvanivorans</name>
    <name type="common">Persicivirga ulvanivorans</name>
    <dbReference type="NCBI Taxonomy" id="906888"/>
    <lineage>
        <taxon>Bacteria</taxon>
        <taxon>Pseudomonadati</taxon>
        <taxon>Bacteroidota</taxon>
        <taxon>Flavobacteriia</taxon>
        <taxon>Flavobacteriales</taxon>
        <taxon>Flavobacteriaceae</taxon>
        <taxon>Nonlabens</taxon>
    </lineage>
</organism>
<evidence type="ECO:0000313" key="1">
    <source>
        <dbReference type="EMBL" id="GAK75211.1"/>
    </source>
</evidence>
<protein>
    <submittedName>
        <fullName evidence="1">Uncharacterized protein</fullName>
    </submittedName>
</protein>
<evidence type="ECO:0000313" key="2">
    <source>
        <dbReference type="Proteomes" id="UP000028980"/>
    </source>
</evidence>
<dbReference type="Proteomes" id="UP000028980">
    <property type="component" value="Unassembled WGS sequence"/>
</dbReference>
<accession>A0A081D8G5</accession>